<keyword evidence="1" id="KW-1133">Transmembrane helix</keyword>
<dbReference type="PROSITE" id="PS51257">
    <property type="entry name" value="PROKAR_LIPOPROTEIN"/>
    <property type="match status" value="1"/>
</dbReference>
<dbReference type="HOGENOM" id="CLU_3252823_0_0_4"/>
<feature type="transmembrane region" description="Helical" evidence="1">
    <location>
        <begin position="16"/>
        <end position="37"/>
    </location>
</feature>
<accession>C4GN65</accession>
<sequence>MERAAHNKGSLKNGKYHFQAASLFQAALVFSGCLSMFTRRAN</sequence>
<keyword evidence="3" id="KW-1185">Reference proteome</keyword>
<dbReference type="Proteomes" id="UP000003009">
    <property type="component" value="Unassembled WGS sequence"/>
</dbReference>
<keyword evidence="1" id="KW-0472">Membrane</keyword>
<dbReference type="EMBL" id="ACJW02000008">
    <property type="protein sequence ID" value="EEP66751.1"/>
    <property type="molecule type" value="Genomic_DNA"/>
</dbReference>
<gene>
    <name evidence="2" type="ORF">GCWU000324_03155</name>
</gene>
<proteinExistence type="predicted"/>
<dbReference type="AlphaFoldDB" id="C4GN65"/>
<evidence type="ECO:0000313" key="3">
    <source>
        <dbReference type="Proteomes" id="UP000003009"/>
    </source>
</evidence>
<evidence type="ECO:0000256" key="1">
    <source>
        <dbReference type="SAM" id="Phobius"/>
    </source>
</evidence>
<keyword evidence="1" id="KW-0812">Transmembrane</keyword>
<name>C4GN65_9NEIS</name>
<evidence type="ECO:0000313" key="2">
    <source>
        <dbReference type="EMBL" id="EEP66751.1"/>
    </source>
</evidence>
<evidence type="ECO:0008006" key="4">
    <source>
        <dbReference type="Google" id="ProtNLM"/>
    </source>
</evidence>
<reference evidence="2" key="1">
    <citation type="submission" date="2009-04" db="EMBL/GenBank/DDBJ databases">
        <authorList>
            <person name="Weinstock G."/>
            <person name="Sodergren E."/>
            <person name="Clifton S."/>
            <person name="Fulton L."/>
            <person name="Fulton B."/>
            <person name="Courtney L."/>
            <person name="Fronick C."/>
            <person name="Harrison M."/>
            <person name="Strong C."/>
            <person name="Farmer C."/>
            <person name="Delahaunty K."/>
            <person name="Markovic C."/>
            <person name="Hall O."/>
            <person name="Minx P."/>
            <person name="Tomlinson C."/>
            <person name="Mitreva M."/>
            <person name="Nelson J."/>
            <person name="Hou S."/>
            <person name="Wollam A."/>
            <person name="Pepin K.H."/>
            <person name="Johnson M."/>
            <person name="Bhonagiri V."/>
            <person name="Nash W.E."/>
            <person name="Warren W."/>
            <person name="Chinwalla A."/>
            <person name="Mardis E.R."/>
            <person name="Wilson R.K."/>
        </authorList>
    </citation>
    <scope>NUCLEOTIDE SEQUENCE [LARGE SCALE GENOMIC DNA]</scope>
    <source>
        <strain evidence="2">ATCC 51147</strain>
    </source>
</reference>
<comment type="caution">
    <text evidence="2">The sequence shown here is derived from an EMBL/GenBank/DDBJ whole genome shotgun (WGS) entry which is preliminary data.</text>
</comment>
<protein>
    <recommendedName>
        <fullName evidence="4">Lipoprotein</fullName>
    </recommendedName>
</protein>
<organism evidence="2 3">
    <name type="scientific">Kingella oralis ATCC 51147</name>
    <dbReference type="NCBI Taxonomy" id="629741"/>
    <lineage>
        <taxon>Bacteria</taxon>
        <taxon>Pseudomonadati</taxon>
        <taxon>Pseudomonadota</taxon>
        <taxon>Betaproteobacteria</taxon>
        <taxon>Neisseriales</taxon>
        <taxon>Neisseriaceae</taxon>
        <taxon>Kingella</taxon>
    </lineage>
</organism>